<dbReference type="Pfam" id="PF00528">
    <property type="entry name" value="BPD_transp_1"/>
    <property type="match status" value="1"/>
</dbReference>
<dbReference type="AlphaFoldDB" id="A0A9D2VM22"/>
<dbReference type="CDD" id="cd13612">
    <property type="entry name" value="PBP2_ProWX"/>
    <property type="match status" value="1"/>
</dbReference>
<dbReference type="SUPFAM" id="SSF161098">
    <property type="entry name" value="MetI-like"/>
    <property type="match status" value="1"/>
</dbReference>
<evidence type="ECO:0000256" key="3">
    <source>
        <dbReference type="ARBA" id="ARBA00022692"/>
    </source>
</evidence>
<dbReference type="RefSeq" id="WP_273532947.1">
    <property type="nucleotide sequence ID" value="NZ_DBEYRC010000003.1"/>
</dbReference>
<feature type="transmembrane region" description="Helical" evidence="8">
    <location>
        <begin position="236"/>
        <end position="257"/>
    </location>
</feature>
<dbReference type="InterPro" id="IPR051204">
    <property type="entry name" value="ABC_transp_perm/SBD"/>
</dbReference>
<comment type="subcellular location">
    <subcellularLocation>
        <location evidence="8">Cell membrane</location>
        <topology evidence="8">Multi-pass membrane protein</topology>
    </subcellularLocation>
    <subcellularLocation>
        <location evidence="1">Membrane</location>
        <topology evidence="1">Multi-pass membrane protein</topology>
    </subcellularLocation>
</comment>
<evidence type="ECO:0000313" key="11">
    <source>
        <dbReference type="Proteomes" id="UP000789325"/>
    </source>
</evidence>
<proteinExistence type="inferred from homology"/>
<evidence type="ECO:0000256" key="4">
    <source>
        <dbReference type="ARBA" id="ARBA00022989"/>
    </source>
</evidence>
<keyword evidence="4 8" id="KW-1133">Transmembrane helix</keyword>
<evidence type="ECO:0000259" key="9">
    <source>
        <dbReference type="PROSITE" id="PS50928"/>
    </source>
</evidence>
<dbReference type="Pfam" id="PF04069">
    <property type="entry name" value="OpuAC"/>
    <property type="match status" value="1"/>
</dbReference>
<dbReference type="PANTHER" id="PTHR30177">
    <property type="entry name" value="GLYCINE BETAINE/L-PROLINE TRANSPORT SYSTEM PERMEASE PROTEIN PROW"/>
    <property type="match status" value="1"/>
</dbReference>
<evidence type="ECO:0000256" key="2">
    <source>
        <dbReference type="ARBA" id="ARBA00022448"/>
    </source>
</evidence>
<reference evidence="10" key="1">
    <citation type="journal article" date="2021" name="PeerJ">
        <title>Extensive microbial diversity within the chicken gut microbiome revealed by metagenomics and culture.</title>
        <authorList>
            <person name="Gilroy R."/>
            <person name="Ravi A."/>
            <person name="Getino M."/>
            <person name="Pursley I."/>
            <person name="Horton D.L."/>
            <person name="Alikhan N.F."/>
            <person name="Baker D."/>
            <person name="Gharbi K."/>
            <person name="Hall N."/>
            <person name="Watson M."/>
            <person name="Adriaenssens E.M."/>
            <person name="Foster-Nyarko E."/>
            <person name="Jarju S."/>
            <person name="Secka A."/>
            <person name="Antonio M."/>
            <person name="Oren A."/>
            <person name="Chaudhuri R.R."/>
            <person name="La Ragione R."/>
            <person name="Hildebrand F."/>
            <person name="Pallen M.J."/>
        </authorList>
    </citation>
    <scope>NUCLEOTIDE SEQUENCE</scope>
    <source>
        <strain evidence="10">USAMLcec12-2067</strain>
    </source>
</reference>
<dbReference type="Gene3D" id="1.10.3720.10">
    <property type="entry name" value="MetI-like"/>
    <property type="match status" value="1"/>
</dbReference>
<comment type="similarity">
    <text evidence="6">In the C-terminal section; belongs to the OsmX family.</text>
</comment>
<reference evidence="10" key="2">
    <citation type="submission" date="2021-09" db="EMBL/GenBank/DDBJ databases">
        <authorList>
            <person name="Gilroy R."/>
        </authorList>
    </citation>
    <scope>NUCLEOTIDE SEQUENCE</scope>
    <source>
        <strain evidence="10">USAMLcec12-2067</strain>
    </source>
</reference>
<dbReference type="FunFam" id="1.10.3720.10:FF:000001">
    <property type="entry name" value="Glycine betaine ABC transporter, permease"/>
    <property type="match status" value="1"/>
</dbReference>
<keyword evidence="5 8" id="KW-0472">Membrane</keyword>
<evidence type="ECO:0000256" key="5">
    <source>
        <dbReference type="ARBA" id="ARBA00023136"/>
    </source>
</evidence>
<feature type="transmembrane region" description="Helical" evidence="8">
    <location>
        <begin position="150"/>
        <end position="173"/>
    </location>
</feature>
<keyword evidence="2 8" id="KW-0813">Transport</keyword>
<dbReference type="GO" id="GO:0031460">
    <property type="term" value="P:glycine betaine transport"/>
    <property type="evidence" value="ECO:0007669"/>
    <property type="project" value="TreeGrafter"/>
</dbReference>
<gene>
    <name evidence="10" type="ORF">K8V16_09210</name>
</gene>
<feature type="transmembrane region" description="Helical" evidence="8">
    <location>
        <begin position="20"/>
        <end position="43"/>
    </location>
</feature>
<dbReference type="Proteomes" id="UP000789325">
    <property type="component" value="Unassembled WGS sequence"/>
</dbReference>
<dbReference type="InterPro" id="IPR035906">
    <property type="entry name" value="MetI-like_sf"/>
</dbReference>
<dbReference type="EMBL" id="DYZL01000190">
    <property type="protein sequence ID" value="HJH43962.1"/>
    <property type="molecule type" value="Genomic_DNA"/>
</dbReference>
<evidence type="ECO:0000256" key="6">
    <source>
        <dbReference type="ARBA" id="ARBA00035642"/>
    </source>
</evidence>
<dbReference type="PROSITE" id="PS50928">
    <property type="entry name" value="ABC_TM1"/>
    <property type="match status" value="1"/>
</dbReference>
<dbReference type="PANTHER" id="PTHR30177:SF4">
    <property type="entry name" value="OSMOPROTECTANT IMPORT PERMEASE PROTEIN OSMW"/>
    <property type="match status" value="1"/>
</dbReference>
<evidence type="ECO:0000313" key="10">
    <source>
        <dbReference type="EMBL" id="HJH43962.1"/>
    </source>
</evidence>
<feature type="transmembrane region" description="Helical" evidence="8">
    <location>
        <begin position="80"/>
        <end position="98"/>
    </location>
</feature>
<name>A0A9D2VM22_9ACTN</name>
<evidence type="ECO:0000256" key="8">
    <source>
        <dbReference type="RuleBase" id="RU363032"/>
    </source>
</evidence>
<dbReference type="InterPro" id="IPR000515">
    <property type="entry name" value="MetI-like"/>
</dbReference>
<comment type="similarity">
    <text evidence="7">In the N-terminal section; belongs to the binding-protein-dependent transport system permease family.</text>
</comment>
<evidence type="ECO:0000256" key="1">
    <source>
        <dbReference type="ARBA" id="ARBA00004141"/>
    </source>
</evidence>
<dbReference type="InterPro" id="IPR007210">
    <property type="entry name" value="ABC_Gly_betaine_transp_sub-bd"/>
</dbReference>
<dbReference type="GO" id="GO:0043190">
    <property type="term" value="C:ATP-binding cassette (ABC) transporter complex"/>
    <property type="evidence" value="ECO:0007669"/>
    <property type="project" value="InterPro"/>
</dbReference>
<feature type="transmembrane region" description="Helical" evidence="8">
    <location>
        <begin position="179"/>
        <end position="199"/>
    </location>
</feature>
<accession>A0A9D2VM22</accession>
<feature type="transmembrane region" description="Helical" evidence="8">
    <location>
        <begin position="55"/>
        <end position="74"/>
    </location>
</feature>
<protein>
    <submittedName>
        <fullName evidence="10">ABC transporter permease subunit</fullName>
    </submittedName>
</protein>
<dbReference type="Gene3D" id="3.40.190.120">
    <property type="entry name" value="Osmoprotection protein (prox), domain 2"/>
    <property type="match status" value="1"/>
</dbReference>
<evidence type="ECO:0000256" key="7">
    <source>
        <dbReference type="ARBA" id="ARBA00035652"/>
    </source>
</evidence>
<dbReference type="Gene3D" id="3.40.190.10">
    <property type="entry name" value="Periplasmic binding protein-like II"/>
    <property type="match status" value="1"/>
</dbReference>
<comment type="caution">
    <text evidence="10">The sequence shown here is derived from an EMBL/GenBank/DDBJ whole genome shotgun (WGS) entry which is preliminary data.</text>
</comment>
<keyword evidence="3 8" id="KW-0812">Transmembrane</keyword>
<comment type="similarity">
    <text evidence="8">Belongs to the binding-protein-dependent transport system permease family.</text>
</comment>
<dbReference type="CDD" id="cd06261">
    <property type="entry name" value="TM_PBP2"/>
    <property type="match status" value="1"/>
</dbReference>
<dbReference type="GO" id="GO:0022857">
    <property type="term" value="F:transmembrane transporter activity"/>
    <property type="evidence" value="ECO:0007669"/>
    <property type="project" value="InterPro"/>
</dbReference>
<sequence>MIETVLTLLVEKRGWFFDLFAQHIGLSLVSIALAAVIGLSLGIAIAQWRRGAKPVLALVNFVYTIPSIALFGFLIPVTGIGDLTAVVALTVYALLPMVRGTYAGLAAIDPAIVEAARGMGSTDRQLLYRIELPLAAPVIMSSIRTMATMTIALTGIASFIGAGGLGVAIYRGITTNNLAMTLAGSVLIALLAIAVDALLSIAEKATRRHLEPSKERVRARRPAHAPAGMRARKTRLAPVIGAFAAIVLVAGGALALAQRGGGGALDALGGLSGSDGSSASGNDAVISIATKPMTEQYILGEMLDLLIERDTDLTVELTQGVGGGTANIEPGIESGDFDLYPEYTGTGWNAVLKHEDTYDESLFDTMQQEYESQLGLTWVGQYGFDNTFGLAVSADVAERHNLRTYSDLARAAGGLRLGAEPDFFDRQDGYPGLQEAYGMNFGSTRDMDISLKYRALFEGQVDVIVVSTTDGQVADERLVMLEDDRGFYPSYRCGNVVRLDTLAAHPELQEELLKLNGAISDEEMARMNNEVETKSREPRAVAEEFLVAKGLM</sequence>
<dbReference type="SUPFAM" id="SSF53850">
    <property type="entry name" value="Periplasmic binding protein-like II"/>
    <property type="match status" value="1"/>
</dbReference>
<feature type="domain" description="ABC transmembrane type-1" evidence="9">
    <location>
        <begin position="20"/>
        <end position="199"/>
    </location>
</feature>
<organism evidence="10 11">
    <name type="scientific">Rubneribacter badeniensis</name>
    <dbReference type="NCBI Taxonomy" id="2070688"/>
    <lineage>
        <taxon>Bacteria</taxon>
        <taxon>Bacillati</taxon>
        <taxon>Actinomycetota</taxon>
        <taxon>Coriobacteriia</taxon>
        <taxon>Eggerthellales</taxon>
        <taxon>Eggerthellaceae</taxon>
        <taxon>Rubneribacter</taxon>
    </lineage>
</organism>